<sequence>MPVEYEAVDDDSKLYPIPSGKTVKFYFFQDIDEDQPLNPILTITGTTRDKESRIFGTVPVGLNGKECYLLAVVVLKGDFGLEGKTQADIEEAVKNKSILFGQISDEQDPTGWKRYTLNPDLPPIEDFEFVGLATGKPLPSKITFVIPEKYYSMDGSASSPIPGGYPIDFYFTLESDTEPFDPNAIVISGTTPAGGGPVVCELPVELDGEQRYIHAIIRLKGSFEFRGKDKDDLKEAIESKSIIYGHIMDGNLVTLEKNGMVGNFIFFGNL</sequence>
<accession>A0A8J6LNQ9</accession>
<dbReference type="Proteomes" id="UP000657177">
    <property type="component" value="Unassembled WGS sequence"/>
</dbReference>
<proteinExistence type="predicted"/>
<evidence type="ECO:0000313" key="1">
    <source>
        <dbReference type="EMBL" id="MBA2133938.1"/>
    </source>
</evidence>
<dbReference type="AlphaFoldDB" id="A0A8J6LNQ9"/>
<dbReference type="RefSeq" id="WP_181340404.1">
    <property type="nucleotide sequence ID" value="NZ_JAAKDE010000027.1"/>
</dbReference>
<comment type="caution">
    <text evidence="1">The sequence shown here is derived from an EMBL/GenBank/DDBJ whole genome shotgun (WGS) entry which is preliminary data.</text>
</comment>
<evidence type="ECO:0000313" key="2">
    <source>
        <dbReference type="Proteomes" id="UP000657177"/>
    </source>
</evidence>
<protein>
    <submittedName>
        <fullName evidence="1">Uncharacterized protein</fullName>
    </submittedName>
</protein>
<organism evidence="1 2">
    <name type="scientific">Capillibacterium thermochitinicola</name>
    <dbReference type="NCBI Taxonomy" id="2699427"/>
    <lineage>
        <taxon>Bacteria</taxon>
        <taxon>Bacillati</taxon>
        <taxon>Bacillota</taxon>
        <taxon>Capillibacterium</taxon>
    </lineage>
</organism>
<dbReference type="EMBL" id="JAAKDE010000027">
    <property type="protein sequence ID" value="MBA2133938.1"/>
    <property type="molecule type" value="Genomic_DNA"/>
</dbReference>
<reference evidence="1" key="1">
    <citation type="submission" date="2020-06" db="EMBL/GenBank/DDBJ databases">
        <title>Novel chitinolytic bacterium.</title>
        <authorList>
            <person name="Ungkulpasvich U."/>
            <person name="Kosugi A."/>
            <person name="Uke A."/>
        </authorList>
    </citation>
    <scope>NUCLEOTIDE SEQUENCE</scope>
    <source>
        <strain evidence="1">UUS1-1</strain>
    </source>
</reference>
<keyword evidence="2" id="KW-1185">Reference proteome</keyword>
<name>A0A8J6LNQ9_9FIRM</name>
<gene>
    <name evidence="1" type="ORF">G5B42_10385</name>
</gene>